<evidence type="ECO:0000313" key="3">
    <source>
        <dbReference type="Proteomes" id="UP000188268"/>
    </source>
</evidence>
<proteinExistence type="predicted"/>
<organism evidence="2 3">
    <name type="scientific">Corchorus capsularis</name>
    <name type="common">Jute</name>
    <dbReference type="NCBI Taxonomy" id="210143"/>
    <lineage>
        <taxon>Eukaryota</taxon>
        <taxon>Viridiplantae</taxon>
        <taxon>Streptophyta</taxon>
        <taxon>Embryophyta</taxon>
        <taxon>Tracheophyta</taxon>
        <taxon>Spermatophyta</taxon>
        <taxon>Magnoliopsida</taxon>
        <taxon>eudicotyledons</taxon>
        <taxon>Gunneridae</taxon>
        <taxon>Pentapetalae</taxon>
        <taxon>rosids</taxon>
        <taxon>malvids</taxon>
        <taxon>Malvales</taxon>
        <taxon>Malvaceae</taxon>
        <taxon>Grewioideae</taxon>
        <taxon>Apeibeae</taxon>
        <taxon>Corchorus</taxon>
    </lineage>
</organism>
<name>A0A1R3G9N4_COCAP</name>
<accession>A0A1R3G9N4</accession>
<gene>
    <name evidence="2" type="ORF">CCACVL1_27578</name>
</gene>
<dbReference type="Gramene" id="OMO54783">
    <property type="protein sequence ID" value="OMO54783"/>
    <property type="gene ID" value="CCACVL1_27578"/>
</dbReference>
<dbReference type="EMBL" id="AWWV01014881">
    <property type="protein sequence ID" value="OMO54783.1"/>
    <property type="molecule type" value="Genomic_DNA"/>
</dbReference>
<sequence length="39" mass="4341">MVTSVTTEVRRTYVSPRSGRGRGRERSAQDGMTDRLSPS</sequence>
<evidence type="ECO:0000313" key="2">
    <source>
        <dbReference type="EMBL" id="OMO54783.1"/>
    </source>
</evidence>
<feature type="region of interest" description="Disordered" evidence="1">
    <location>
        <begin position="1"/>
        <end position="39"/>
    </location>
</feature>
<comment type="caution">
    <text evidence="2">The sequence shown here is derived from an EMBL/GenBank/DDBJ whole genome shotgun (WGS) entry which is preliminary data.</text>
</comment>
<protein>
    <submittedName>
        <fullName evidence="2">Uncharacterized protein</fullName>
    </submittedName>
</protein>
<keyword evidence="3" id="KW-1185">Reference proteome</keyword>
<dbReference type="AlphaFoldDB" id="A0A1R3G9N4"/>
<evidence type="ECO:0000256" key="1">
    <source>
        <dbReference type="SAM" id="MobiDB-lite"/>
    </source>
</evidence>
<reference evidence="2 3" key="1">
    <citation type="submission" date="2013-09" db="EMBL/GenBank/DDBJ databases">
        <title>Corchorus capsularis genome sequencing.</title>
        <authorList>
            <person name="Alam M."/>
            <person name="Haque M.S."/>
            <person name="Islam M.S."/>
            <person name="Emdad E.M."/>
            <person name="Islam M.M."/>
            <person name="Ahmed B."/>
            <person name="Halim A."/>
            <person name="Hossen Q.M.M."/>
            <person name="Hossain M.Z."/>
            <person name="Ahmed R."/>
            <person name="Khan M.M."/>
            <person name="Islam R."/>
            <person name="Rashid M.M."/>
            <person name="Khan S.A."/>
            <person name="Rahman M.S."/>
            <person name="Alam M."/>
        </authorList>
    </citation>
    <scope>NUCLEOTIDE SEQUENCE [LARGE SCALE GENOMIC DNA]</scope>
    <source>
        <strain evidence="3">cv. CVL-1</strain>
        <tissue evidence="2">Whole seedling</tissue>
    </source>
</reference>
<dbReference type="Proteomes" id="UP000188268">
    <property type="component" value="Unassembled WGS sequence"/>
</dbReference>